<dbReference type="Proteomes" id="UP000799770">
    <property type="component" value="Unassembled WGS sequence"/>
</dbReference>
<dbReference type="PANTHER" id="PTHR43316">
    <property type="entry name" value="HYDROLASE, HALOACID DELAHOGENASE-RELATED"/>
    <property type="match status" value="1"/>
</dbReference>
<dbReference type="Gene3D" id="1.10.150.750">
    <property type="match status" value="1"/>
</dbReference>
<organism evidence="2 3">
    <name type="scientific">Lophiotrema nucula</name>
    <dbReference type="NCBI Taxonomy" id="690887"/>
    <lineage>
        <taxon>Eukaryota</taxon>
        <taxon>Fungi</taxon>
        <taxon>Dikarya</taxon>
        <taxon>Ascomycota</taxon>
        <taxon>Pezizomycotina</taxon>
        <taxon>Dothideomycetes</taxon>
        <taxon>Pleosporomycetidae</taxon>
        <taxon>Pleosporales</taxon>
        <taxon>Lophiotremataceae</taxon>
        <taxon>Lophiotrema</taxon>
    </lineage>
</organism>
<keyword evidence="1" id="KW-0378">Hydrolase</keyword>
<dbReference type="InterPro" id="IPR036412">
    <property type="entry name" value="HAD-like_sf"/>
</dbReference>
<dbReference type="GO" id="GO:0016791">
    <property type="term" value="F:phosphatase activity"/>
    <property type="evidence" value="ECO:0007669"/>
    <property type="project" value="UniProtKB-ARBA"/>
</dbReference>
<accession>A0A6A5YZY3</accession>
<name>A0A6A5YZY3_9PLEO</name>
<dbReference type="OrthoDB" id="444127at2759"/>
<dbReference type="Gene3D" id="3.40.50.1000">
    <property type="entry name" value="HAD superfamily/HAD-like"/>
    <property type="match status" value="1"/>
</dbReference>
<dbReference type="PANTHER" id="PTHR43316:SF9">
    <property type="entry name" value="ACID DEHALOGENASE, PUTATIVE (AFU_ORTHOLOGUE AFUA_6G14460)-RELATED"/>
    <property type="match status" value="1"/>
</dbReference>
<dbReference type="PRINTS" id="PR00413">
    <property type="entry name" value="HADHALOGNASE"/>
</dbReference>
<keyword evidence="3" id="KW-1185">Reference proteome</keyword>
<reference evidence="2" key="1">
    <citation type="journal article" date="2020" name="Stud. Mycol.">
        <title>101 Dothideomycetes genomes: a test case for predicting lifestyles and emergence of pathogens.</title>
        <authorList>
            <person name="Haridas S."/>
            <person name="Albert R."/>
            <person name="Binder M."/>
            <person name="Bloem J."/>
            <person name="Labutti K."/>
            <person name="Salamov A."/>
            <person name="Andreopoulos B."/>
            <person name="Baker S."/>
            <person name="Barry K."/>
            <person name="Bills G."/>
            <person name="Bluhm B."/>
            <person name="Cannon C."/>
            <person name="Castanera R."/>
            <person name="Culley D."/>
            <person name="Daum C."/>
            <person name="Ezra D."/>
            <person name="Gonzalez J."/>
            <person name="Henrissat B."/>
            <person name="Kuo A."/>
            <person name="Liang C."/>
            <person name="Lipzen A."/>
            <person name="Lutzoni F."/>
            <person name="Magnuson J."/>
            <person name="Mondo S."/>
            <person name="Nolan M."/>
            <person name="Ohm R."/>
            <person name="Pangilinan J."/>
            <person name="Park H.-J."/>
            <person name="Ramirez L."/>
            <person name="Alfaro M."/>
            <person name="Sun H."/>
            <person name="Tritt A."/>
            <person name="Yoshinaga Y."/>
            <person name="Zwiers L.-H."/>
            <person name="Turgeon B."/>
            <person name="Goodwin S."/>
            <person name="Spatafora J."/>
            <person name="Crous P."/>
            <person name="Grigoriev I."/>
        </authorList>
    </citation>
    <scope>NUCLEOTIDE SEQUENCE</scope>
    <source>
        <strain evidence="2">CBS 627.86</strain>
    </source>
</reference>
<dbReference type="SFLD" id="SFLDS00003">
    <property type="entry name" value="Haloacid_Dehalogenase"/>
    <property type="match status" value="1"/>
</dbReference>
<dbReference type="InterPro" id="IPR006439">
    <property type="entry name" value="HAD-SF_hydro_IA"/>
</dbReference>
<evidence type="ECO:0000313" key="2">
    <source>
        <dbReference type="EMBL" id="KAF2112722.1"/>
    </source>
</evidence>
<dbReference type="Pfam" id="PF00702">
    <property type="entry name" value="Hydrolase"/>
    <property type="match status" value="1"/>
</dbReference>
<evidence type="ECO:0000313" key="3">
    <source>
        <dbReference type="Proteomes" id="UP000799770"/>
    </source>
</evidence>
<sequence length="245" mass="26977">MAKLTAFKLLSFDVYGTLIDMQAGIESAFQPTLSKSNLDGKIDRKTIMSAVSAASTPLQEQEPGLKYSALLTKAHPEVAKKLGCTHDISEEESRAFGASVGSWPAFPDTVDALQRLQKFYKLVVLSNVDNDSFAACNAGPLEGFEFDAILTAQDIGSYKPDPRNFEYMFKVAKEKFGVEREEVLQTAQSQLHDHQPAKKHFGMKTSWIARYGVVLGGSGEEPVWDWKFATLGEMADAVEKEAAEK</sequence>
<dbReference type="InterPro" id="IPR023214">
    <property type="entry name" value="HAD_sf"/>
</dbReference>
<evidence type="ECO:0000256" key="1">
    <source>
        <dbReference type="ARBA" id="ARBA00022801"/>
    </source>
</evidence>
<dbReference type="SFLD" id="SFLDG01129">
    <property type="entry name" value="C1.5:_HAD__Beta-PGM__Phosphata"/>
    <property type="match status" value="1"/>
</dbReference>
<dbReference type="InterPro" id="IPR051540">
    <property type="entry name" value="S-2-haloacid_dehalogenase"/>
</dbReference>
<gene>
    <name evidence="2" type="ORF">BDV96DRAFT_614152</name>
</gene>
<dbReference type="AlphaFoldDB" id="A0A6A5YZY3"/>
<dbReference type="EMBL" id="ML977330">
    <property type="protein sequence ID" value="KAF2112722.1"/>
    <property type="molecule type" value="Genomic_DNA"/>
</dbReference>
<proteinExistence type="predicted"/>
<dbReference type="SUPFAM" id="SSF56784">
    <property type="entry name" value="HAD-like"/>
    <property type="match status" value="1"/>
</dbReference>
<protein>
    <submittedName>
        <fullName evidence="2">Haloacid dehalogenase</fullName>
    </submittedName>
</protein>